<dbReference type="Pfam" id="PF12832">
    <property type="entry name" value="MFS_1_like"/>
    <property type="match status" value="1"/>
</dbReference>
<dbReference type="GO" id="GO:0015212">
    <property type="term" value="F:cytidine transmembrane transporter activity"/>
    <property type="evidence" value="ECO:0007669"/>
    <property type="project" value="TreeGrafter"/>
</dbReference>
<evidence type="ECO:0000256" key="5">
    <source>
        <dbReference type="ARBA" id="ARBA00022989"/>
    </source>
</evidence>
<feature type="transmembrane region" description="Helical" evidence="7">
    <location>
        <begin position="293"/>
        <end position="316"/>
    </location>
</feature>
<protein>
    <submittedName>
        <fullName evidence="9">MFS transporter, PPP family, 3-phenylpropionic acid transporter</fullName>
    </submittedName>
</protein>
<reference evidence="10" key="1">
    <citation type="submission" date="2017-01" db="EMBL/GenBank/DDBJ databases">
        <authorList>
            <person name="Varghese N."/>
            <person name="Submissions S."/>
        </authorList>
    </citation>
    <scope>NUCLEOTIDE SEQUENCE [LARGE SCALE GENOMIC DNA]</scope>
    <source>
        <strain evidence="10">DSM 45196</strain>
    </source>
</reference>
<evidence type="ECO:0000256" key="3">
    <source>
        <dbReference type="ARBA" id="ARBA00022475"/>
    </source>
</evidence>
<dbReference type="GO" id="GO:0005886">
    <property type="term" value="C:plasma membrane"/>
    <property type="evidence" value="ECO:0007669"/>
    <property type="project" value="UniProtKB-SubCell"/>
</dbReference>
<dbReference type="AlphaFoldDB" id="A0A1N7Q238"/>
<dbReference type="SUPFAM" id="SSF103473">
    <property type="entry name" value="MFS general substrate transporter"/>
    <property type="match status" value="1"/>
</dbReference>
<dbReference type="Proteomes" id="UP000186795">
    <property type="component" value="Unassembled WGS sequence"/>
</dbReference>
<sequence length="392" mass="42397">MKQGEKSGRISFSLFYYLFFFGFGGFFPLLSVYFKNEVGLSGGEIGIILAIGPIVMMLVQPFWGMICDYTRRPNQVLVFTLLMTGTLGLVYLGLDSYVWMVVLAGVLAAFQSAIVPISDSIALSAVQRTGGDYGTLRLWGAIGFASATWVMGEAAERLGLTVIFFGFAVALCLAAGTGLRLPREEAFLAVDLRAGLSRLIRLRRFNLFLLATFLIYGPVHANNVYFGLLVQDLGGTVAGVGLGFLLAAGSEAPFMRMAGHWIRRRGALALALFAALVSGARWLFYTMEPSITWVYLTTVSQGLSVGLFIPASLQYVRDLAPREVRTTAISLYAAAGTGLGNSVFTLFGGMISDWTGISGTYLLFGFSSLMGAVILFWVKRLEARSVSRGLAV</sequence>
<feature type="domain" description="Major facilitator superfamily (MFS) profile" evidence="8">
    <location>
        <begin position="190"/>
        <end position="392"/>
    </location>
</feature>
<dbReference type="PROSITE" id="PS50850">
    <property type="entry name" value="MFS"/>
    <property type="match status" value="1"/>
</dbReference>
<dbReference type="EMBL" id="FTOD01000017">
    <property type="protein sequence ID" value="SIT16920.1"/>
    <property type="molecule type" value="Genomic_DNA"/>
</dbReference>
<feature type="transmembrane region" description="Helical" evidence="7">
    <location>
        <begin position="135"/>
        <end position="152"/>
    </location>
</feature>
<evidence type="ECO:0000256" key="4">
    <source>
        <dbReference type="ARBA" id="ARBA00022692"/>
    </source>
</evidence>
<keyword evidence="6 7" id="KW-0472">Membrane</keyword>
<evidence type="ECO:0000256" key="7">
    <source>
        <dbReference type="SAM" id="Phobius"/>
    </source>
</evidence>
<keyword evidence="3" id="KW-1003">Cell membrane</keyword>
<evidence type="ECO:0000313" key="9">
    <source>
        <dbReference type="EMBL" id="SIT16920.1"/>
    </source>
</evidence>
<proteinExistence type="predicted"/>
<evidence type="ECO:0000256" key="1">
    <source>
        <dbReference type="ARBA" id="ARBA00004651"/>
    </source>
</evidence>
<name>A0A1N7Q238_9BACL</name>
<feature type="transmembrane region" description="Helical" evidence="7">
    <location>
        <begin position="225"/>
        <end position="247"/>
    </location>
</feature>
<dbReference type="RefSeq" id="WP_234992653.1">
    <property type="nucleotide sequence ID" value="NZ_CP048103.1"/>
</dbReference>
<feature type="transmembrane region" description="Helical" evidence="7">
    <location>
        <begin position="100"/>
        <end position="123"/>
    </location>
</feature>
<evidence type="ECO:0000259" key="8">
    <source>
        <dbReference type="PROSITE" id="PS50850"/>
    </source>
</evidence>
<accession>A0A1N7Q238</accession>
<dbReference type="GO" id="GO:0015213">
    <property type="term" value="F:uridine transmembrane transporter activity"/>
    <property type="evidence" value="ECO:0007669"/>
    <property type="project" value="TreeGrafter"/>
</dbReference>
<dbReference type="PANTHER" id="PTHR23522">
    <property type="entry name" value="BLL5896 PROTEIN"/>
    <property type="match status" value="1"/>
</dbReference>
<dbReference type="InterPro" id="IPR036259">
    <property type="entry name" value="MFS_trans_sf"/>
</dbReference>
<dbReference type="Gene3D" id="1.20.1250.20">
    <property type="entry name" value="MFS general substrate transporter like domains"/>
    <property type="match status" value="2"/>
</dbReference>
<gene>
    <name evidence="9" type="ORF">SAMN05421790_11710</name>
</gene>
<evidence type="ECO:0000313" key="10">
    <source>
        <dbReference type="Proteomes" id="UP000186795"/>
    </source>
</evidence>
<dbReference type="PANTHER" id="PTHR23522:SF4">
    <property type="entry name" value="NUCLEOSIDE PERMEASE NUPG-RELATED"/>
    <property type="match status" value="1"/>
</dbReference>
<feature type="transmembrane region" description="Helical" evidence="7">
    <location>
        <begin position="357"/>
        <end position="378"/>
    </location>
</feature>
<evidence type="ECO:0000256" key="6">
    <source>
        <dbReference type="ARBA" id="ARBA00023136"/>
    </source>
</evidence>
<keyword evidence="2" id="KW-0813">Transport</keyword>
<feature type="transmembrane region" description="Helical" evidence="7">
    <location>
        <begin position="267"/>
        <end position="287"/>
    </location>
</feature>
<dbReference type="InterPro" id="IPR024989">
    <property type="entry name" value="MFS_assoc_dom"/>
</dbReference>
<feature type="transmembrane region" description="Helical" evidence="7">
    <location>
        <begin position="202"/>
        <end position="219"/>
    </location>
</feature>
<keyword evidence="4 7" id="KW-0812">Transmembrane</keyword>
<organism evidence="9 10">
    <name type="scientific">Kroppenstedtia eburnea</name>
    <dbReference type="NCBI Taxonomy" id="714067"/>
    <lineage>
        <taxon>Bacteria</taxon>
        <taxon>Bacillati</taxon>
        <taxon>Bacillota</taxon>
        <taxon>Bacilli</taxon>
        <taxon>Bacillales</taxon>
        <taxon>Thermoactinomycetaceae</taxon>
        <taxon>Kroppenstedtia</taxon>
    </lineage>
</organism>
<feature type="transmembrane region" description="Helical" evidence="7">
    <location>
        <begin position="12"/>
        <end position="33"/>
    </location>
</feature>
<keyword evidence="5 7" id="KW-1133">Transmembrane helix</keyword>
<feature type="transmembrane region" description="Helical" evidence="7">
    <location>
        <begin position="76"/>
        <end position="94"/>
    </location>
</feature>
<dbReference type="InterPro" id="IPR020846">
    <property type="entry name" value="MFS_dom"/>
</dbReference>
<feature type="transmembrane region" description="Helical" evidence="7">
    <location>
        <begin position="45"/>
        <end position="64"/>
    </location>
</feature>
<feature type="transmembrane region" description="Helical" evidence="7">
    <location>
        <begin position="328"/>
        <end position="351"/>
    </location>
</feature>
<keyword evidence="10" id="KW-1185">Reference proteome</keyword>
<evidence type="ECO:0000256" key="2">
    <source>
        <dbReference type="ARBA" id="ARBA00022448"/>
    </source>
</evidence>
<comment type="subcellular location">
    <subcellularLocation>
        <location evidence="1">Cell membrane</location>
        <topology evidence="1">Multi-pass membrane protein</topology>
    </subcellularLocation>
</comment>
<feature type="transmembrane region" description="Helical" evidence="7">
    <location>
        <begin position="158"/>
        <end position="181"/>
    </location>
</feature>